<dbReference type="AlphaFoldDB" id="A0A8J6CGN0"/>
<feature type="compositionally biased region" description="Gly residues" evidence="2">
    <location>
        <begin position="753"/>
        <end position="762"/>
    </location>
</feature>
<evidence type="ECO:0000256" key="2">
    <source>
        <dbReference type="SAM" id="MobiDB-lite"/>
    </source>
</evidence>
<dbReference type="InterPro" id="IPR036770">
    <property type="entry name" value="Ankyrin_rpt-contain_sf"/>
</dbReference>
<dbReference type="EMBL" id="JAGTXO010000003">
    <property type="protein sequence ID" value="KAG8469295.1"/>
    <property type="molecule type" value="Genomic_DNA"/>
</dbReference>
<protein>
    <recommendedName>
        <fullName evidence="5">ANK_REP_REGION domain-containing protein</fullName>
    </recommendedName>
</protein>
<organism evidence="3 4">
    <name type="scientific">Diacronema lutheri</name>
    <name type="common">Unicellular marine alga</name>
    <name type="synonym">Monochrysis lutheri</name>
    <dbReference type="NCBI Taxonomy" id="2081491"/>
    <lineage>
        <taxon>Eukaryota</taxon>
        <taxon>Haptista</taxon>
        <taxon>Haptophyta</taxon>
        <taxon>Pavlovophyceae</taxon>
        <taxon>Pavlovales</taxon>
        <taxon>Pavlovaceae</taxon>
        <taxon>Diacronema</taxon>
    </lineage>
</organism>
<keyword evidence="4" id="KW-1185">Reference proteome</keyword>
<dbReference type="PANTHER" id="PTHR23253">
    <property type="entry name" value="EUKARYOTIC TRANSLATION INITIATION FACTOR 4 GAMMA"/>
    <property type="match status" value="1"/>
</dbReference>
<gene>
    <name evidence="3" type="ORF">KFE25_007813</name>
</gene>
<dbReference type="Proteomes" id="UP000751190">
    <property type="component" value="Unassembled WGS sequence"/>
</dbReference>
<evidence type="ECO:0000313" key="3">
    <source>
        <dbReference type="EMBL" id="KAG8469295.1"/>
    </source>
</evidence>
<dbReference type="SUPFAM" id="SSF48403">
    <property type="entry name" value="Ankyrin repeat"/>
    <property type="match status" value="1"/>
</dbReference>
<feature type="region of interest" description="Disordered" evidence="2">
    <location>
        <begin position="415"/>
        <end position="509"/>
    </location>
</feature>
<proteinExistence type="predicted"/>
<reference evidence="3" key="1">
    <citation type="submission" date="2021-05" db="EMBL/GenBank/DDBJ databases">
        <title>The genome of the haptophyte Pavlova lutheri (Diacronema luteri, Pavlovales) - a model for lipid biosynthesis in eukaryotic algae.</title>
        <authorList>
            <person name="Hulatt C.J."/>
            <person name="Posewitz M.C."/>
        </authorList>
    </citation>
    <scope>NUCLEOTIDE SEQUENCE</scope>
    <source>
        <strain evidence="3">NIVA-4/92</strain>
    </source>
</reference>
<dbReference type="PROSITE" id="PS50297">
    <property type="entry name" value="ANK_REP_REGION"/>
    <property type="match status" value="1"/>
</dbReference>
<feature type="compositionally biased region" description="Polar residues" evidence="2">
    <location>
        <begin position="106"/>
        <end position="117"/>
    </location>
</feature>
<feature type="region of interest" description="Disordered" evidence="2">
    <location>
        <begin position="798"/>
        <end position="852"/>
    </location>
</feature>
<sequence>MALDFWALAANGNVCRLLEALDARKVAVDERKASGLLKGYTLLHSAAAKGQAAVAELLLSRDADACARTPSSKTALELAEARGHGAVAELLERALQKSAGEPPCSADTQRAAATSPATPGGCPPAEAVAQGLAALALAQPASAAAPAKARAPHSAATLVASSSSAGASGTTHARSGGGACALADADADADAEADAEVDDALRARVSGELSEYARSHDASEMLELARTTGAVRCVHSAAMARALEAREVECAALARLLVQLRAAFGARARGAARAAARECFALLDDVLIDAPHAQARLAQLCAALALCGALPLADCARLARQGIPTDAATASPAAFGAELCAHLVTLAGAAKAHAMLAGKNGHVARAQVCALWAHAANAAGEHAADAEAAASTALERAGISWLLAPQLPAHLADADAVAGADPPAHPQAGGARGGQRAADRRAHGVGASHARMDQPAARLAAAAPDRAAAGDTSAARAAGPAPPPAAARGAGGGARGRGGSRAPGARAPLDATTRELRAILNKLTPEKLESLTTDALLLRLPDRPALDAAIRLVLTTAVANPTHHAVHADFAAGFAAGWRGTDDRAASGAHFAHGLQRACLEKLLDFFDALDAAEEGGQPVDEAHWADRRSLAEYVGCLAQRGLVAAQGASGVLDELLENACAAAARGPAGRRACDECVELACKLTDAAAEQLGAEGVERARARLRALADGDALSSRVRFLVHGDSNRRHVAPATLAQVRQAAPQDLHDLLRGDTGGGGGGARGTAAQQPAPSFVTKTRTIKRRNADGTVETVVVSVQEEVAPPIAPPPPSRHQGADRRGRGGGGGRGGARGGGRGRGGGGERRSGRGGGGGR</sequence>
<evidence type="ECO:0000313" key="4">
    <source>
        <dbReference type="Proteomes" id="UP000751190"/>
    </source>
</evidence>
<feature type="compositionally biased region" description="Gly residues" evidence="2">
    <location>
        <begin position="821"/>
        <end position="838"/>
    </location>
</feature>
<accession>A0A8J6CGN0</accession>
<dbReference type="OrthoDB" id="341259at2759"/>
<feature type="compositionally biased region" description="Gly residues" evidence="2">
    <location>
        <begin position="489"/>
        <end position="501"/>
    </location>
</feature>
<dbReference type="InterPro" id="IPR002110">
    <property type="entry name" value="Ankyrin_rpt"/>
</dbReference>
<feature type="region of interest" description="Disordered" evidence="2">
    <location>
        <begin position="98"/>
        <end position="119"/>
    </location>
</feature>
<dbReference type="SUPFAM" id="SSF48371">
    <property type="entry name" value="ARM repeat"/>
    <property type="match status" value="1"/>
</dbReference>
<feature type="compositionally biased region" description="Low complexity" evidence="2">
    <location>
        <begin position="415"/>
        <end position="429"/>
    </location>
</feature>
<evidence type="ECO:0008006" key="5">
    <source>
        <dbReference type="Google" id="ProtNLM"/>
    </source>
</evidence>
<dbReference type="InterPro" id="IPR016024">
    <property type="entry name" value="ARM-type_fold"/>
</dbReference>
<comment type="caution">
    <text evidence="3">The sequence shown here is derived from an EMBL/GenBank/DDBJ whole genome shotgun (WGS) entry which is preliminary data.</text>
</comment>
<feature type="repeat" description="ANK" evidence="1">
    <location>
        <begin position="38"/>
        <end position="70"/>
    </location>
</feature>
<dbReference type="Gene3D" id="1.25.40.180">
    <property type="match status" value="2"/>
</dbReference>
<feature type="compositionally biased region" description="Low complexity" evidence="2">
    <location>
        <begin position="455"/>
        <end position="479"/>
    </location>
</feature>
<dbReference type="PROSITE" id="PS50088">
    <property type="entry name" value="ANK_REPEAT"/>
    <property type="match status" value="1"/>
</dbReference>
<name>A0A8J6CGN0_DIALT</name>
<evidence type="ECO:0000256" key="1">
    <source>
        <dbReference type="PROSITE-ProRule" id="PRU00023"/>
    </source>
</evidence>
<dbReference type="Gene3D" id="1.25.40.20">
    <property type="entry name" value="Ankyrin repeat-containing domain"/>
    <property type="match status" value="1"/>
</dbReference>
<keyword evidence="1" id="KW-0040">ANK repeat</keyword>
<feature type="region of interest" description="Disordered" evidence="2">
    <location>
        <begin position="748"/>
        <end position="782"/>
    </location>
</feature>